<dbReference type="InterPro" id="IPR029048">
    <property type="entry name" value="HSP70_C_sf"/>
</dbReference>
<comment type="similarity">
    <text evidence="1">Belongs to the heat shock protein 70 family.</text>
</comment>
<organism evidence="7">
    <name type="scientific">Taenia asiatica</name>
    <name type="common">Asian tapeworm</name>
    <dbReference type="NCBI Taxonomy" id="60517"/>
    <lineage>
        <taxon>Eukaryota</taxon>
        <taxon>Metazoa</taxon>
        <taxon>Spiralia</taxon>
        <taxon>Lophotrochozoa</taxon>
        <taxon>Platyhelminthes</taxon>
        <taxon>Cestoda</taxon>
        <taxon>Eucestoda</taxon>
        <taxon>Cyclophyllidea</taxon>
        <taxon>Taeniidae</taxon>
        <taxon>Taenia</taxon>
    </lineage>
</organism>
<keyword evidence="3" id="KW-0067">ATP-binding</keyword>
<dbReference type="WBParaSite" id="TASK_0001031801-mRNA-1">
    <property type="protein sequence ID" value="TASK_0001031801-mRNA-1"/>
    <property type="gene ID" value="TASK_0001031801"/>
</dbReference>
<dbReference type="SUPFAM" id="SSF100920">
    <property type="entry name" value="Heat shock protein 70kD (HSP70), peptide-binding domain"/>
    <property type="match status" value="1"/>
</dbReference>
<dbReference type="Gene3D" id="1.20.1270.10">
    <property type="match status" value="1"/>
</dbReference>
<keyword evidence="4" id="KW-0175">Coiled coil</keyword>
<dbReference type="SUPFAM" id="SSF53067">
    <property type="entry name" value="Actin-like ATPase domain"/>
    <property type="match status" value="1"/>
</dbReference>
<evidence type="ECO:0000313" key="7">
    <source>
        <dbReference type="WBParaSite" id="TASK_0001031801-mRNA-1"/>
    </source>
</evidence>
<dbReference type="Pfam" id="PF00012">
    <property type="entry name" value="HSP70"/>
    <property type="match status" value="2"/>
</dbReference>
<dbReference type="AlphaFoldDB" id="A0A0R3WHH5"/>
<dbReference type="OrthoDB" id="6151140at2759"/>
<dbReference type="Gene3D" id="2.60.34.10">
    <property type="entry name" value="Substrate Binding Domain Of DNAk, Chain A, domain 1"/>
    <property type="match status" value="1"/>
</dbReference>
<dbReference type="Gene3D" id="3.90.640.10">
    <property type="entry name" value="Actin, Chain A, domain 4"/>
    <property type="match status" value="1"/>
</dbReference>
<gene>
    <name evidence="5" type="ORF">TASK_LOCUS10319</name>
</gene>
<reference evidence="7" key="1">
    <citation type="submission" date="2017-02" db="UniProtKB">
        <authorList>
            <consortium name="WormBaseParasite"/>
        </authorList>
    </citation>
    <scope>IDENTIFICATION</scope>
</reference>
<keyword evidence="2" id="KW-0547">Nucleotide-binding</keyword>
<dbReference type="GO" id="GO:0140662">
    <property type="term" value="F:ATP-dependent protein folding chaperone"/>
    <property type="evidence" value="ECO:0007669"/>
    <property type="project" value="InterPro"/>
</dbReference>
<dbReference type="PRINTS" id="PR00301">
    <property type="entry name" value="HEATSHOCK70"/>
</dbReference>
<dbReference type="FunFam" id="3.90.640.10:FF:000134">
    <property type="entry name" value="Heat shock cognate 71 kDa protein"/>
    <property type="match status" value="1"/>
</dbReference>
<evidence type="ECO:0000256" key="4">
    <source>
        <dbReference type="SAM" id="Coils"/>
    </source>
</evidence>
<dbReference type="InterPro" id="IPR043129">
    <property type="entry name" value="ATPase_NBD"/>
</dbReference>
<dbReference type="FunFam" id="2.60.34.10:FF:000012">
    <property type="entry name" value="Heat shock 70 kDa protein"/>
    <property type="match status" value="1"/>
</dbReference>
<dbReference type="EMBL" id="UYRS01022754">
    <property type="protein sequence ID" value="VDK51811.1"/>
    <property type="molecule type" value="Genomic_DNA"/>
</dbReference>
<protein>
    <submittedName>
        <fullName evidence="7">Heat shock protein 70</fullName>
    </submittedName>
</protein>
<dbReference type="InterPro" id="IPR029047">
    <property type="entry name" value="HSP70_peptide-bd_sf"/>
</dbReference>
<dbReference type="PANTHER" id="PTHR19375">
    <property type="entry name" value="HEAT SHOCK PROTEIN 70KDA"/>
    <property type="match status" value="1"/>
</dbReference>
<feature type="coiled-coil region" evidence="4">
    <location>
        <begin position="16"/>
        <end position="43"/>
    </location>
</feature>
<dbReference type="Proteomes" id="UP000282613">
    <property type="component" value="Unassembled WGS sequence"/>
</dbReference>
<dbReference type="InterPro" id="IPR013126">
    <property type="entry name" value="Hsp_70_fam"/>
</dbReference>
<dbReference type="Gene3D" id="3.30.420.40">
    <property type="match status" value="1"/>
</dbReference>
<dbReference type="GO" id="GO:0005524">
    <property type="term" value="F:ATP binding"/>
    <property type="evidence" value="ECO:0007669"/>
    <property type="project" value="UniProtKB-KW"/>
</dbReference>
<evidence type="ECO:0000256" key="1">
    <source>
        <dbReference type="ARBA" id="ARBA00007381"/>
    </source>
</evidence>
<evidence type="ECO:0000256" key="2">
    <source>
        <dbReference type="ARBA" id="ARBA00022741"/>
    </source>
</evidence>
<keyword evidence="6" id="KW-1185">Reference proteome</keyword>
<evidence type="ECO:0000313" key="6">
    <source>
        <dbReference type="Proteomes" id="UP000282613"/>
    </source>
</evidence>
<dbReference type="SUPFAM" id="SSF100934">
    <property type="entry name" value="Heat shock protein 70kD (HSP70), C-terminal subdomain"/>
    <property type="match status" value="1"/>
</dbReference>
<proteinExistence type="inferred from homology"/>
<evidence type="ECO:0000313" key="5">
    <source>
        <dbReference type="EMBL" id="VDK51811.1"/>
    </source>
</evidence>
<dbReference type="STRING" id="60517.A0A0R3WHH5"/>
<accession>A0A0R3WHH5</accession>
<sequence length="326" mass="37832">DHFVKTFKKEHEGTDLITSKKAISRLRKECEEAKRSLSSAEYTKIDIDSLFEGIDFTVTLTRARFEQLCPDLFKRTMDALKTALNDARMEKADIDEIVLVGGLTRIPKRPEGMRDLVLLEVTPLSLGIERYDGAAVTVIKCNTRIPTKGTKIWHTAKDDQTAIRFSIFEGERARTSDNHLLGEFTVTGFPPPPSGEIEFDVTFEIDENGILHVSAMEEWTKKQNSITITNYKGRLSEKEKKQMLKEAEKFKQQDEKERSRMAAMNKLVDYVYSIKRELDEEEVKQRTSKVYLKFVLAKCEETIRWTETNKEAKKEDYEQMYKDFER</sequence>
<name>A0A0R3WHH5_TAEAS</name>
<evidence type="ECO:0000256" key="3">
    <source>
        <dbReference type="ARBA" id="ARBA00022840"/>
    </source>
</evidence>
<reference evidence="5 6" key="2">
    <citation type="submission" date="2018-11" db="EMBL/GenBank/DDBJ databases">
        <authorList>
            <consortium name="Pathogen Informatics"/>
        </authorList>
    </citation>
    <scope>NUCLEOTIDE SEQUENCE [LARGE SCALE GENOMIC DNA]</scope>
</reference>